<keyword evidence="13 18" id="KW-0472">Membrane</keyword>
<evidence type="ECO:0000256" key="14">
    <source>
        <dbReference type="ARBA" id="ARBA00058004"/>
    </source>
</evidence>
<dbReference type="InterPro" id="IPR008207">
    <property type="entry name" value="Sig_transdc_His_kin_Hpt_dom"/>
</dbReference>
<keyword evidence="4" id="KW-1003">Cell membrane</keyword>
<evidence type="ECO:0000256" key="15">
    <source>
        <dbReference type="ARBA" id="ARBA00070152"/>
    </source>
</evidence>
<dbReference type="InterPro" id="IPR001789">
    <property type="entry name" value="Sig_transdc_resp-reg_receiver"/>
</dbReference>
<comment type="subcellular location">
    <subcellularLocation>
        <location evidence="2">Cell membrane</location>
        <topology evidence="2">Multi-pass membrane protein</topology>
    </subcellularLocation>
</comment>
<dbReference type="Pfam" id="PF01627">
    <property type="entry name" value="Hpt"/>
    <property type="match status" value="1"/>
</dbReference>
<feature type="transmembrane region" description="Helical" evidence="18">
    <location>
        <begin position="12"/>
        <end position="32"/>
    </location>
</feature>
<evidence type="ECO:0000256" key="2">
    <source>
        <dbReference type="ARBA" id="ARBA00004651"/>
    </source>
</evidence>
<keyword evidence="5 17" id="KW-0597">Phosphoprotein</keyword>
<evidence type="ECO:0000256" key="3">
    <source>
        <dbReference type="ARBA" id="ARBA00012438"/>
    </source>
</evidence>
<comment type="function">
    <text evidence="14">Member of the two-component regulatory system BvgS/BvgA. Phosphorylates BvgA via a four-step phosphorelay in response to environmental signals.</text>
</comment>
<comment type="catalytic activity">
    <reaction evidence="1">
        <text>ATP + protein L-histidine = ADP + protein N-phospho-L-histidine.</text>
        <dbReference type="EC" id="2.7.13.3"/>
    </reaction>
</comment>
<evidence type="ECO:0000256" key="4">
    <source>
        <dbReference type="ARBA" id="ARBA00022475"/>
    </source>
</evidence>
<accession>A0A848H7F5</accession>
<dbReference type="CDD" id="cd00082">
    <property type="entry name" value="HisKA"/>
    <property type="match status" value="1"/>
</dbReference>
<dbReference type="SMART" id="SM00448">
    <property type="entry name" value="REC"/>
    <property type="match status" value="1"/>
</dbReference>
<dbReference type="InterPro" id="IPR011006">
    <property type="entry name" value="CheY-like_superfamily"/>
</dbReference>
<dbReference type="GO" id="GO:0005886">
    <property type="term" value="C:plasma membrane"/>
    <property type="evidence" value="ECO:0007669"/>
    <property type="project" value="UniProtKB-SubCell"/>
</dbReference>
<keyword evidence="23" id="KW-1185">Reference proteome</keyword>
<dbReference type="InterPro" id="IPR036097">
    <property type="entry name" value="HisK_dim/P_sf"/>
</dbReference>
<feature type="domain" description="Response regulatory" evidence="20">
    <location>
        <begin position="588"/>
        <end position="704"/>
    </location>
</feature>
<keyword evidence="11" id="KW-0902">Two-component regulatory system</keyword>
<dbReference type="GO" id="GO:0005524">
    <property type="term" value="F:ATP binding"/>
    <property type="evidence" value="ECO:0007669"/>
    <property type="project" value="UniProtKB-KW"/>
</dbReference>
<dbReference type="Gene3D" id="1.20.120.160">
    <property type="entry name" value="HPT domain"/>
    <property type="match status" value="1"/>
</dbReference>
<dbReference type="Gene3D" id="3.40.50.2300">
    <property type="match status" value="1"/>
</dbReference>
<evidence type="ECO:0000256" key="9">
    <source>
        <dbReference type="ARBA" id="ARBA00022840"/>
    </source>
</evidence>
<dbReference type="GO" id="GO:0000155">
    <property type="term" value="F:phosphorelay sensor kinase activity"/>
    <property type="evidence" value="ECO:0007669"/>
    <property type="project" value="InterPro"/>
</dbReference>
<keyword evidence="6 18" id="KW-0812">Transmembrane</keyword>
<feature type="domain" description="Histidine kinase" evidence="19">
    <location>
        <begin position="339"/>
        <end position="561"/>
    </location>
</feature>
<dbReference type="Gene3D" id="1.10.287.130">
    <property type="match status" value="1"/>
</dbReference>
<proteinExistence type="predicted"/>
<dbReference type="CDD" id="cd12915">
    <property type="entry name" value="PDC2_DGC_like"/>
    <property type="match status" value="1"/>
</dbReference>
<dbReference type="SUPFAM" id="SSF47226">
    <property type="entry name" value="Histidine-containing phosphotransfer domain, HPT domain"/>
    <property type="match status" value="1"/>
</dbReference>
<dbReference type="PANTHER" id="PTHR45339">
    <property type="entry name" value="HYBRID SIGNAL TRANSDUCTION HISTIDINE KINASE J"/>
    <property type="match status" value="1"/>
</dbReference>
<dbReference type="InterPro" id="IPR005467">
    <property type="entry name" value="His_kinase_dom"/>
</dbReference>
<dbReference type="EMBL" id="JABBFX010000001">
    <property type="protein sequence ID" value="NML43608.1"/>
    <property type="molecule type" value="Genomic_DNA"/>
</dbReference>
<evidence type="ECO:0000313" key="22">
    <source>
        <dbReference type="EMBL" id="NML43608.1"/>
    </source>
</evidence>
<keyword evidence="12" id="KW-0843">Virulence</keyword>
<dbReference type="SUPFAM" id="SSF47384">
    <property type="entry name" value="Homodimeric domain of signal transducing histidine kinase"/>
    <property type="match status" value="1"/>
</dbReference>
<evidence type="ECO:0000256" key="8">
    <source>
        <dbReference type="ARBA" id="ARBA00022741"/>
    </source>
</evidence>
<dbReference type="Gene3D" id="3.30.450.20">
    <property type="entry name" value="PAS domain"/>
    <property type="match status" value="2"/>
</dbReference>
<dbReference type="PANTHER" id="PTHR45339:SF1">
    <property type="entry name" value="HYBRID SIGNAL TRANSDUCTION HISTIDINE KINASE J"/>
    <property type="match status" value="1"/>
</dbReference>
<dbReference type="PRINTS" id="PR00344">
    <property type="entry name" value="BCTRLSENSOR"/>
</dbReference>
<dbReference type="CDD" id="cd16922">
    <property type="entry name" value="HATPase_EvgS-ArcB-TorS-like"/>
    <property type="match status" value="1"/>
</dbReference>
<organism evidence="22 23">
    <name type="scientific">Ramlibacter agri</name>
    <dbReference type="NCBI Taxonomy" id="2728837"/>
    <lineage>
        <taxon>Bacteria</taxon>
        <taxon>Pseudomonadati</taxon>
        <taxon>Pseudomonadota</taxon>
        <taxon>Betaproteobacteria</taxon>
        <taxon>Burkholderiales</taxon>
        <taxon>Comamonadaceae</taxon>
        <taxon>Ramlibacter</taxon>
    </lineage>
</organism>
<evidence type="ECO:0000256" key="17">
    <source>
        <dbReference type="PROSITE-ProRule" id="PRU00169"/>
    </source>
</evidence>
<evidence type="ECO:0000313" key="23">
    <source>
        <dbReference type="Proteomes" id="UP000541185"/>
    </source>
</evidence>
<keyword evidence="10 18" id="KW-1133">Transmembrane helix</keyword>
<dbReference type="SUPFAM" id="SSF55874">
    <property type="entry name" value="ATPase domain of HSP90 chaperone/DNA topoisomerase II/histidine kinase"/>
    <property type="match status" value="1"/>
</dbReference>
<keyword evidence="7" id="KW-0732">Signal</keyword>
<dbReference type="Proteomes" id="UP000541185">
    <property type="component" value="Unassembled WGS sequence"/>
</dbReference>
<feature type="domain" description="HPt" evidence="21">
    <location>
        <begin position="730"/>
        <end position="823"/>
    </location>
</feature>
<evidence type="ECO:0000256" key="6">
    <source>
        <dbReference type="ARBA" id="ARBA00022692"/>
    </source>
</evidence>
<dbReference type="CDD" id="cd00088">
    <property type="entry name" value="HPT"/>
    <property type="match status" value="1"/>
</dbReference>
<dbReference type="PROSITE" id="PS50110">
    <property type="entry name" value="RESPONSE_REGULATORY"/>
    <property type="match status" value="1"/>
</dbReference>
<name>A0A848H7F5_9BURK</name>
<dbReference type="SUPFAM" id="SSF52172">
    <property type="entry name" value="CheY-like"/>
    <property type="match status" value="1"/>
</dbReference>
<dbReference type="PROSITE" id="PS50109">
    <property type="entry name" value="HIS_KIN"/>
    <property type="match status" value="1"/>
</dbReference>
<keyword evidence="8" id="KW-0547">Nucleotide-binding</keyword>
<evidence type="ECO:0000259" key="19">
    <source>
        <dbReference type="PROSITE" id="PS50109"/>
    </source>
</evidence>
<evidence type="ECO:0000256" key="11">
    <source>
        <dbReference type="ARBA" id="ARBA00023012"/>
    </source>
</evidence>
<protein>
    <recommendedName>
        <fullName evidence="15">Virulence sensor protein BvgS</fullName>
        <ecNumber evidence="3">2.7.13.3</ecNumber>
    </recommendedName>
</protein>
<feature type="modified residue" description="4-aspartylphosphate" evidence="17">
    <location>
        <position position="637"/>
    </location>
</feature>
<reference evidence="22 23" key="1">
    <citation type="submission" date="2020-04" db="EMBL/GenBank/DDBJ databases">
        <title>Ramlibacter sp. G-1-2-2 isolated from soil.</title>
        <authorList>
            <person name="Dahal R.H."/>
        </authorList>
    </citation>
    <scope>NUCLEOTIDE SEQUENCE [LARGE SCALE GENOMIC DNA]</scope>
    <source>
        <strain evidence="22 23">G-1-2-2</strain>
    </source>
</reference>
<evidence type="ECO:0000256" key="1">
    <source>
        <dbReference type="ARBA" id="ARBA00000085"/>
    </source>
</evidence>
<dbReference type="EC" id="2.7.13.3" evidence="3"/>
<dbReference type="InterPro" id="IPR003661">
    <property type="entry name" value="HisK_dim/P_dom"/>
</dbReference>
<dbReference type="PROSITE" id="PS50894">
    <property type="entry name" value="HPT"/>
    <property type="match status" value="1"/>
</dbReference>
<dbReference type="InterPro" id="IPR004358">
    <property type="entry name" value="Sig_transdc_His_kin-like_C"/>
</dbReference>
<evidence type="ECO:0000256" key="5">
    <source>
        <dbReference type="ARBA" id="ARBA00022553"/>
    </source>
</evidence>
<keyword evidence="9" id="KW-0067">ATP-binding</keyword>
<dbReference type="Pfam" id="PF02518">
    <property type="entry name" value="HATPase_c"/>
    <property type="match status" value="1"/>
</dbReference>
<dbReference type="CDD" id="cd12914">
    <property type="entry name" value="PDC1_DGC_like"/>
    <property type="match status" value="1"/>
</dbReference>
<dbReference type="InterPro" id="IPR036890">
    <property type="entry name" value="HATPase_C_sf"/>
</dbReference>
<sequence length="825" mass="87673">MRFPPSQVRTRLAAGLLVIHLFVYGLAALSLVQSRHRHEAETDVARRNLAQALAASVAGSLDAIDVGLKSIALELQPVQAGGGLGDDATNAYLERQKGALHDVAGVWITDEAGTVRWGPGLDPARPLQVADRAYFARLRQDPAAGLVTSEPLVSRMDGVWTVLLARRINRPDGSFAGAVLGALDAATYFPARFAPLELGQLGQVTIRGEDLTLYARYDGKSADLSGIGERGTSAAARAALASNAVGGAYRARAAADGKERALAYQKVSRYPLYVFVSQRTGDMLGAWRGEVATTLGLLAIFTAASCFYTWSAYRRARQAQQAEDAALAATRAKSEFLANMSHEVRTPLHAVLALTHIVRRSGVTAEQARRLQQIEDQGEHLLGLLGDMLDLARIEAGRLQLESRDFTLAELLAEVAGLLRPQAQDRRIAFELDPQGPPVRLRGDLGRLRQALINYAGNAVKFTPEGGRVVLRAFIDGEAPDDGLLLRFEVIDTGIGIAAEKLGTIFDPFEQLDAEAARASGGTGLGLAITRGLAQAMGGAVGVSSTPGAGSTFWFTAAVQLAPEEADPVPGAAPDADALLLEAYRGRSVLLVEDNDISAEVVAELLAGAGLQVERAADGVEAVAHASRQAFDLVLMDMQLPRMDGLQATRAIRALPGWQARPIIALTASVFEETRRQCMEAGMSDFLGKPVRPAQLQETVEKWLRAAGSQLAAVGALAGMDARRVQEFSHREERYVGLLRALLASKPELAQLAAALERGDPTAATQEVHSFKGAAAMLGAERVTAAAAALEDALRRRQAADLPTLLAAVEDALAEIEAVLEPEAA</sequence>
<dbReference type="Pfam" id="PF00072">
    <property type="entry name" value="Response_reg"/>
    <property type="match status" value="1"/>
</dbReference>
<evidence type="ECO:0000256" key="10">
    <source>
        <dbReference type="ARBA" id="ARBA00022989"/>
    </source>
</evidence>
<comment type="caution">
    <text evidence="22">The sequence shown here is derived from an EMBL/GenBank/DDBJ whole genome shotgun (WGS) entry which is preliminary data.</text>
</comment>
<evidence type="ECO:0000256" key="12">
    <source>
        <dbReference type="ARBA" id="ARBA00023026"/>
    </source>
</evidence>
<dbReference type="AlphaFoldDB" id="A0A848H7F5"/>
<dbReference type="InterPro" id="IPR036641">
    <property type="entry name" value="HPT_dom_sf"/>
</dbReference>
<dbReference type="FunFam" id="3.30.565.10:FF:000010">
    <property type="entry name" value="Sensor histidine kinase RcsC"/>
    <property type="match status" value="1"/>
</dbReference>
<dbReference type="Gene3D" id="3.30.565.10">
    <property type="entry name" value="Histidine kinase-like ATPase, C-terminal domain"/>
    <property type="match status" value="1"/>
</dbReference>
<dbReference type="InterPro" id="IPR003594">
    <property type="entry name" value="HATPase_dom"/>
</dbReference>
<gene>
    <name evidence="22" type="ORF">HHL11_07595</name>
</gene>
<evidence type="ECO:0000256" key="7">
    <source>
        <dbReference type="ARBA" id="ARBA00022729"/>
    </source>
</evidence>
<dbReference type="CDD" id="cd17546">
    <property type="entry name" value="REC_hyHK_CKI1_RcsC-like"/>
    <property type="match status" value="1"/>
</dbReference>
<evidence type="ECO:0000256" key="13">
    <source>
        <dbReference type="ARBA" id="ARBA00023136"/>
    </source>
</evidence>
<feature type="modified residue" description="Phosphohistidine" evidence="16">
    <location>
        <position position="769"/>
    </location>
</feature>
<evidence type="ECO:0000256" key="16">
    <source>
        <dbReference type="PROSITE-ProRule" id="PRU00110"/>
    </source>
</evidence>
<evidence type="ECO:0000256" key="18">
    <source>
        <dbReference type="SAM" id="Phobius"/>
    </source>
</evidence>
<dbReference type="SMART" id="SM00388">
    <property type="entry name" value="HisKA"/>
    <property type="match status" value="1"/>
</dbReference>
<dbReference type="Pfam" id="PF00512">
    <property type="entry name" value="HisKA"/>
    <property type="match status" value="1"/>
</dbReference>
<evidence type="ECO:0000259" key="20">
    <source>
        <dbReference type="PROSITE" id="PS50110"/>
    </source>
</evidence>
<dbReference type="SMART" id="SM00387">
    <property type="entry name" value="HATPase_c"/>
    <property type="match status" value="1"/>
</dbReference>
<evidence type="ECO:0000259" key="21">
    <source>
        <dbReference type="PROSITE" id="PS50894"/>
    </source>
</evidence>